<keyword evidence="1" id="KW-1015">Disulfide bond</keyword>
<dbReference type="FunFam" id="2.60.110.10:FF:000004">
    <property type="entry name" value="THAUMATIN-LIKE PROTEIN 1"/>
    <property type="match status" value="1"/>
</dbReference>
<dbReference type="PIRSF" id="PIRSF002703">
    <property type="entry name" value="Thaumatin"/>
    <property type="match status" value="1"/>
</dbReference>
<feature type="disulfide bond" evidence="1">
    <location>
        <begin position="186"/>
        <end position="196"/>
    </location>
</feature>
<proteinExistence type="predicted"/>
<dbReference type="OrthoDB" id="5861241at2759"/>
<dbReference type="EMBL" id="CAJFDH010000006">
    <property type="protein sequence ID" value="CAD5228514.1"/>
    <property type="molecule type" value="Genomic_DNA"/>
</dbReference>
<name>A0A811LJW2_9BILA</name>
<feature type="disulfide bond" evidence="1">
    <location>
        <begin position="18"/>
        <end position="245"/>
    </location>
</feature>
<evidence type="ECO:0008006" key="5">
    <source>
        <dbReference type="Google" id="ProtNLM"/>
    </source>
</evidence>
<dbReference type="AlphaFoldDB" id="A0A811LJW2"/>
<evidence type="ECO:0000313" key="3">
    <source>
        <dbReference type="EMBL" id="CAD5228516.1"/>
    </source>
</evidence>
<dbReference type="InterPro" id="IPR037176">
    <property type="entry name" value="Osmotin/thaumatin-like_sf"/>
</dbReference>
<dbReference type="EMBL" id="CAJFDH010000006">
    <property type="protein sequence ID" value="CAD5228516.1"/>
    <property type="molecule type" value="Genomic_DNA"/>
</dbReference>
<dbReference type="InterPro" id="IPR001938">
    <property type="entry name" value="Thaumatin"/>
</dbReference>
<dbReference type="PRINTS" id="PR00347">
    <property type="entry name" value="THAUMATIN"/>
</dbReference>
<accession>A0A811LJW2</accession>
<dbReference type="Pfam" id="PF00314">
    <property type="entry name" value="Thaumatin"/>
    <property type="match status" value="1"/>
</dbReference>
<dbReference type="EMBL" id="CAJFCW020000006">
    <property type="protein sequence ID" value="CAG9124597.1"/>
    <property type="molecule type" value="Genomic_DNA"/>
</dbReference>
<evidence type="ECO:0000313" key="4">
    <source>
        <dbReference type="Proteomes" id="UP000614601"/>
    </source>
</evidence>
<dbReference type="SUPFAM" id="SSF49870">
    <property type="entry name" value="Osmotin, thaumatin-like protein"/>
    <property type="match status" value="1"/>
</dbReference>
<evidence type="ECO:0000256" key="1">
    <source>
        <dbReference type="PIRSR" id="PIRSR002703-1"/>
    </source>
</evidence>
<feature type="disulfide bond" evidence="1">
    <location>
        <begin position="176"/>
        <end position="185"/>
    </location>
</feature>
<feature type="disulfide bond" evidence="1">
    <location>
        <begin position="65"/>
        <end position="74"/>
    </location>
</feature>
<sequence length="251" mass="25974">MLFTVAVADIQITVVNQCSQTIWPGVWSQADIPENGGFELAAGAQQVLTVPTGWTAGRIWARTGCTGSGTSLTCETGACGNGLQCNGTTGATPASLAEITMTSTTGGNDVYDVSYVDGSNIPVVMQPVDGTFTPDSSQGQYYCAEAGACSQDLKTVVVAELQDNVNGQLVGSLSACLATGDAQYCCTGAYDTPETCPTSNFPPQYYSDLKAVCPTAYMYAYDDTTSTFSCKGSSNPSPDYTVTFCPGGVGL</sequence>
<feature type="disulfide bond" evidence="1">
    <location>
        <begin position="149"/>
        <end position="213"/>
    </location>
</feature>
<dbReference type="Gene3D" id="2.60.110.10">
    <property type="entry name" value="Thaumatin"/>
    <property type="match status" value="1"/>
</dbReference>
<keyword evidence="4" id="KW-1185">Reference proteome</keyword>
<reference evidence="2" key="1">
    <citation type="submission" date="2020-09" db="EMBL/GenBank/DDBJ databases">
        <authorList>
            <person name="Kikuchi T."/>
        </authorList>
    </citation>
    <scope>NUCLEOTIDE SEQUENCE</scope>
    <source>
        <strain evidence="2">SH1</strain>
    </source>
</reference>
<dbReference type="SMART" id="SM00205">
    <property type="entry name" value="THN"/>
    <property type="match status" value="1"/>
</dbReference>
<protein>
    <recommendedName>
        <fullName evidence="5">Thaumatin-like protein</fullName>
    </recommendedName>
</protein>
<organism evidence="2 4">
    <name type="scientific">Bursaphelenchus okinawaensis</name>
    <dbReference type="NCBI Taxonomy" id="465554"/>
    <lineage>
        <taxon>Eukaryota</taxon>
        <taxon>Metazoa</taxon>
        <taxon>Ecdysozoa</taxon>
        <taxon>Nematoda</taxon>
        <taxon>Chromadorea</taxon>
        <taxon>Rhabditida</taxon>
        <taxon>Tylenchina</taxon>
        <taxon>Tylenchomorpha</taxon>
        <taxon>Aphelenchoidea</taxon>
        <taxon>Aphelenchoididae</taxon>
        <taxon>Bursaphelenchus</taxon>
    </lineage>
</organism>
<dbReference type="PROSITE" id="PS51367">
    <property type="entry name" value="THAUMATIN_2"/>
    <property type="match status" value="1"/>
</dbReference>
<dbReference type="EMBL" id="CAJFCW020000006">
    <property type="protein sequence ID" value="CAG9124594.1"/>
    <property type="molecule type" value="Genomic_DNA"/>
</dbReference>
<comment type="caution">
    <text evidence="2">The sequence shown here is derived from an EMBL/GenBank/DDBJ whole genome shotgun (WGS) entry which is preliminary data.</text>
</comment>
<dbReference type="PANTHER" id="PTHR31013">
    <property type="entry name" value="THAUMATIN FAMILY PROTEIN-RELATED"/>
    <property type="match status" value="1"/>
</dbReference>
<dbReference type="PANTHER" id="PTHR31013:SF12">
    <property type="entry name" value="PATHOGENESIS-RELATED PROTEIN 5-LIKE"/>
    <property type="match status" value="1"/>
</dbReference>
<evidence type="ECO:0000313" key="2">
    <source>
        <dbReference type="EMBL" id="CAD5228514.1"/>
    </source>
</evidence>
<feature type="disulfide bond" evidence="1">
    <location>
        <begin position="79"/>
        <end position="85"/>
    </location>
</feature>
<feature type="disulfide bond" evidence="1">
    <location>
        <begin position="143"/>
        <end position="230"/>
    </location>
</feature>
<gene>
    <name evidence="2" type="ORF">BOKJ2_LOCUS12716</name>
    <name evidence="3" type="ORF">BOKJ2_LOCUS12717</name>
</gene>
<dbReference type="Proteomes" id="UP000783686">
    <property type="component" value="Unassembled WGS sequence"/>
</dbReference>
<dbReference type="Proteomes" id="UP000614601">
    <property type="component" value="Unassembled WGS sequence"/>
</dbReference>